<evidence type="ECO:0000256" key="5">
    <source>
        <dbReference type="ARBA" id="ARBA00022989"/>
    </source>
</evidence>
<comment type="similarity">
    <text evidence="2">Belongs to the UPF0359 family.</text>
</comment>
<accession>A0A1R3GB57</accession>
<dbReference type="AlphaFoldDB" id="A0A1R3GB57"/>
<evidence type="ECO:0000256" key="6">
    <source>
        <dbReference type="ARBA" id="ARBA00023136"/>
    </source>
</evidence>
<dbReference type="GO" id="GO:0005886">
    <property type="term" value="C:plasma membrane"/>
    <property type="evidence" value="ECO:0007669"/>
    <property type="project" value="TreeGrafter"/>
</dbReference>
<dbReference type="Gene3D" id="3.80.10.10">
    <property type="entry name" value="Ribonuclease Inhibitor"/>
    <property type="match status" value="2"/>
</dbReference>
<feature type="transmembrane region" description="Helical" evidence="7">
    <location>
        <begin position="157"/>
        <end position="179"/>
    </location>
</feature>
<evidence type="ECO:0000259" key="9">
    <source>
        <dbReference type="Pfam" id="PF23598"/>
    </source>
</evidence>
<evidence type="ECO:0000313" key="11">
    <source>
        <dbReference type="Proteomes" id="UP000187203"/>
    </source>
</evidence>
<dbReference type="InterPro" id="IPR018781">
    <property type="entry name" value="TPRA1/CAND2/CAND8"/>
</dbReference>
<dbReference type="PANTHER" id="PTHR15876:SF8">
    <property type="entry name" value="TRANSMEMBRANE PROTEIN ADIPOCYTE-ASSOCIATED 1"/>
    <property type="match status" value="1"/>
</dbReference>
<gene>
    <name evidence="10" type="ORF">COLO4_36045</name>
</gene>
<evidence type="ECO:0000256" key="1">
    <source>
        <dbReference type="ARBA" id="ARBA00004141"/>
    </source>
</evidence>
<keyword evidence="3 7" id="KW-0812">Transmembrane</keyword>
<keyword evidence="11" id="KW-1185">Reference proteome</keyword>
<dbReference type="GO" id="GO:0004930">
    <property type="term" value="F:G protein-coupled receptor activity"/>
    <property type="evidence" value="ECO:0007669"/>
    <property type="project" value="TreeGrafter"/>
</dbReference>
<evidence type="ECO:0000256" key="3">
    <source>
        <dbReference type="ARBA" id="ARBA00022692"/>
    </source>
</evidence>
<feature type="domain" description="Disease resistance R13L4/SHOC-2-like LRR" evidence="9">
    <location>
        <begin position="438"/>
        <end position="645"/>
    </location>
</feature>
<keyword evidence="6 7" id="KW-0472">Membrane</keyword>
<protein>
    <submittedName>
        <fullName evidence="10">Uncharacterized protein</fullName>
    </submittedName>
</protein>
<feature type="transmembrane region" description="Helical" evidence="7">
    <location>
        <begin position="119"/>
        <end position="145"/>
    </location>
</feature>
<dbReference type="InterPro" id="IPR058922">
    <property type="entry name" value="WHD_DRP"/>
</dbReference>
<name>A0A1R3GB57_9ROSI</name>
<evidence type="ECO:0000256" key="7">
    <source>
        <dbReference type="SAM" id="Phobius"/>
    </source>
</evidence>
<keyword evidence="4" id="KW-0677">Repeat</keyword>
<dbReference type="EMBL" id="AWUE01022985">
    <property type="protein sequence ID" value="OMO55328.1"/>
    <property type="molecule type" value="Genomic_DNA"/>
</dbReference>
<keyword evidence="5 7" id="KW-1133">Transmembrane helix</keyword>
<dbReference type="SUPFAM" id="SSF52058">
    <property type="entry name" value="L domain-like"/>
    <property type="match status" value="1"/>
</dbReference>
<evidence type="ECO:0000259" key="8">
    <source>
        <dbReference type="Pfam" id="PF23559"/>
    </source>
</evidence>
<dbReference type="OrthoDB" id="2018467at2759"/>
<dbReference type="InterPro" id="IPR032675">
    <property type="entry name" value="LRR_dom_sf"/>
</dbReference>
<evidence type="ECO:0000313" key="10">
    <source>
        <dbReference type="EMBL" id="OMO55328.1"/>
    </source>
</evidence>
<dbReference type="Pfam" id="PF23598">
    <property type="entry name" value="LRR_14"/>
    <property type="match status" value="1"/>
</dbReference>
<proteinExistence type="inferred from homology"/>
<evidence type="ECO:0000256" key="4">
    <source>
        <dbReference type="ARBA" id="ARBA00022737"/>
    </source>
</evidence>
<dbReference type="Pfam" id="PF10160">
    <property type="entry name" value="Tmemb_40"/>
    <property type="match status" value="1"/>
</dbReference>
<feature type="domain" description="Disease resistance protein winged helix" evidence="8">
    <location>
        <begin position="318"/>
        <end position="378"/>
    </location>
</feature>
<organism evidence="10 11">
    <name type="scientific">Corchorus olitorius</name>
    <dbReference type="NCBI Taxonomy" id="93759"/>
    <lineage>
        <taxon>Eukaryota</taxon>
        <taxon>Viridiplantae</taxon>
        <taxon>Streptophyta</taxon>
        <taxon>Embryophyta</taxon>
        <taxon>Tracheophyta</taxon>
        <taxon>Spermatophyta</taxon>
        <taxon>Magnoliopsida</taxon>
        <taxon>eudicotyledons</taxon>
        <taxon>Gunneridae</taxon>
        <taxon>Pentapetalae</taxon>
        <taxon>rosids</taxon>
        <taxon>malvids</taxon>
        <taxon>Malvales</taxon>
        <taxon>Malvaceae</taxon>
        <taxon>Grewioideae</taxon>
        <taxon>Apeibeae</taxon>
        <taxon>Corchorus</taxon>
    </lineage>
</organism>
<sequence length="702" mass="81070">MLNSRNVNQLMQLPDSMRSLIRLRCLEITAKAEQLRQLIQPGCWSSLQYICFYRSYIMVLSASSTCRLWKAFIPSASISEFSDHVCFPSVVIPQVNDPCFAYVRKLNYANGLEALTRTFVVSGLIVGLDLLLKAICLFGFGVPLFIDNIEHPHQVKWGLWVFHRLVLTAVYGFILFMYHSKWRERLPARPAFYKYFTIMFFLNALVLLGCGLTGNGSGFGFWLYNITTICYHAFYLPLLYITFLADVFQEEDLHLENVYYSEMKDAGFFDADWEISPRFNTIGAEVLSLKSLVLILSISNRLVVPLLRLPCQYYCLSIDVVQFWLANGLLEYPNQNDEWEDVGIRYLNELWSRCFIQDVKDSGCYFTFKLHDLIHDLALDVSQKECKTVGCQTKSIDEKLRHLSFSDDQPLEAAPQFLKKLKGVRTIIGYERFSVIEFCVSNYKYLRTLNLSYSSSWEVLPESVGTLKHLRYLDLRECRGLRKFPSSFCRLVSLQMLNIRNVDKLMQLPESIRSLNRLRCLEITAKAEQLRQLIQPGCWSSLQYLCFYRCDLESIVEVIHCLTSLRTLYLNHCYLQASLPRSLTSLTKLEHLQIDRCHGMDFQMEPAEEEEQDLHLNLKTFSISESEATRKLPRWLLEGSASTLQSHVSWFNQPTPTGCGKPLLHPPQTSGSCFCISFMDCELLLRLLRLQSLVLNAVLDST</sequence>
<comment type="caution">
    <text evidence="10">The sequence shown here is derived from an EMBL/GenBank/DDBJ whole genome shotgun (WGS) entry which is preliminary data.</text>
</comment>
<dbReference type="PANTHER" id="PTHR15876">
    <property type="entry name" value="TRANSMEMBRANE PROTEIN ADIPOCYTE-ASSOCIATED 1"/>
    <property type="match status" value="1"/>
</dbReference>
<dbReference type="Proteomes" id="UP000187203">
    <property type="component" value="Unassembled WGS sequence"/>
</dbReference>
<evidence type="ECO:0000256" key="2">
    <source>
        <dbReference type="ARBA" id="ARBA00010125"/>
    </source>
</evidence>
<dbReference type="InterPro" id="IPR055414">
    <property type="entry name" value="LRR_R13L4/SHOC2-like"/>
</dbReference>
<reference evidence="11" key="1">
    <citation type="submission" date="2013-09" db="EMBL/GenBank/DDBJ databases">
        <title>Corchorus olitorius genome sequencing.</title>
        <authorList>
            <person name="Alam M."/>
            <person name="Haque M.S."/>
            <person name="Islam M.S."/>
            <person name="Emdad E.M."/>
            <person name="Islam M.M."/>
            <person name="Ahmed B."/>
            <person name="Halim A."/>
            <person name="Hossen Q.M.M."/>
            <person name="Hossain M.Z."/>
            <person name="Ahmed R."/>
            <person name="Khan M.M."/>
            <person name="Islam R."/>
            <person name="Rashid M.M."/>
            <person name="Khan S.A."/>
            <person name="Rahman M.S."/>
            <person name="Alam M."/>
            <person name="Yahiya A.S."/>
            <person name="Khan M.S."/>
            <person name="Azam M.S."/>
            <person name="Haque T."/>
            <person name="Lashkar M.Z.H."/>
            <person name="Akhand A.I."/>
            <person name="Morshed G."/>
            <person name="Roy S."/>
            <person name="Uddin K.S."/>
            <person name="Rabeya T."/>
            <person name="Hossain A.S."/>
            <person name="Chowdhury A."/>
            <person name="Snigdha A.R."/>
            <person name="Mortoza M.S."/>
            <person name="Matin S.A."/>
            <person name="Hoque S.M.E."/>
            <person name="Islam M.K."/>
            <person name="Roy D.K."/>
            <person name="Haider R."/>
            <person name="Moosa M.M."/>
            <person name="Elias S.M."/>
            <person name="Hasan A.M."/>
            <person name="Jahan S."/>
            <person name="Shafiuddin M."/>
            <person name="Mahmood N."/>
            <person name="Shommy N.S."/>
        </authorList>
    </citation>
    <scope>NUCLEOTIDE SEQUENCE [LARGE SCALE GENOMIC DNA]</scope>
    <source>
        <strain evidence="11">cv. O-4</strain>
    </source>
</reference>
<comment type="subcellular location">
    <subcellularLocation>
        <location evidence="1">Membrane</location>
        <topology evidence="1">Multi-pass membrane protein</topology>
    </subcellularLocation>
</comment>
<dbReference type="Pfam" id="PF23559">
    <property type="entry name" value="WHD_DRP"/>
    <property type="match status" value="1"/>
</dbReference>